<dbReference type="InterPro" id="IPR015943">
    <property type="entry name" value="WD40/YVTN_repeat-like_dom_sf"/>
</dbReference>
<accession>E0VY83</accession>
<keyword evidence="18" id="KW-1185">Reference proteome</keyword>
<dbReference type="OMA" id="CWRQMSN"/>
<dbReference type="GO" id="GO:0008270">
    <property type="term" value="F:zinc ion binding"/>
    <property type="evidence" value="ECO:0007669"/>
    <property type="project" value="UniProtKB-KW"/>
</dbReference>
<dbReference type="Gene3D" id="3.30.40.10">
    <property type="entry name" value="Zinc/RING finger domain, C3HC4 (zinc finger)"/>
    <property type="match status" value="1"/>
</dbReference>
<dbReference type="InterPro" id="IPR019775">
    <property type="entry name" value="WD40_repeat_CS"/>
</dbReference>
<dbReference type="GO" id="GO:0032440">
    <property type="term" value="F:2-alkenal reductase [NAD(P)H] activity"/>
    <property type="evidence" value="ECO:0007669"/>
    <property type="project" value="UniProtKB-EC"/>
</dbReference>
<evidence type="ECO:0000256" key="12">
    <source>
        <dbReference type="PROSITE-ProRule" id="PRU00221"/>
    </source>
</evidence>
<evidence type="ECO:0000256" key="6">
    <source>
        <dbReference type="ARBA" id="ARBA00022771"/>
    </source>
</evidence>
<dbReference type="GO" id="GO:0061630">
    <property type="term" value="F:ubiquitin protein ligase activity"/>
    <property type="evidence" value="ECO:0007669"/>
    <property type="project" value="InterPro"/>
</dbReference>
<dbReference type="eggNOG" id="ENOG502QQ8V">
    <property type="taxonomic scope" value="Eukaryota"/>
</dbReference>
<dbReference type="CDD" id="cd16504">
    <property type="entry name" value="RING-HC_COP1"/>
    <property type="match status" value="1"/>
</dbReference>
<evidence type="ECO:0000313" key="16">
    <source>
        <dbReference type="EMBL" id="EEB18339.1"/>
    </source>
</evidence>
<evidence type="ECO:0000256" key="13">
    <source>
        <dbReference type="SAM" id="Coils"/>
    </source>
</evidence>
<keyword evidence="10" id="KW-0539">Nucleus</keyword>
<dbReference type="SUPFAM" id="SSF50978">
    <property type="entry name" value="WD40 repeat-like"/>
    <property type="match status" value="1"/>
</dbReference>
<dbReference type="AlphaFoldDB" id="E0VY83"/>
<name>E0VY83_PEDHC</name>
<dbReference type="RefSeq" id="XP_002431077.1">
    <property type="nucleotide sequence ID" value="XM_002431032.1"/>
</dbReference>
<dbReference type="InterPro" id="IPR001680">
    <property type="entry name" value="WD40_rpt"/>
</dbReference>
<dbReference type="KEGG" id="phu:Phum_PHUM511720"/>
<feature type="repeat" description="WD" evidence="12">
    <location>
        <begin position="510"/>
        <end position="550"/>
    </location>
</feature>
<dbReference type="HOGENOM" id="CLU_006994_2_1_1"/>
<gene>
    <name evidence="17" type="primary">8233064</name>
    <name evidence="16" type="ORF">Phum_PHUM511720</name>
</gene>
<dbReference type="InParanoid" id="E0VY83"/>
<dbReference type="EC" id="1.3.1.74" evidence="16"/>
<dbReference type="InterPro" id="IPR013083">
    <property type="entry name" value="Znf_RING/FYVE/PHD"/>
</dbReference>
<evidence type="ECO:0000256" key="8">
    <source>
        <dbReference type="ARBA" id="ARBA00022833"/>
    </source>
</evidence>
<dbReference type="PANTHER" id="PTHR44080">
    <property type="entry name" value="E3 UBIQUITIN-PROTEIN LIGASE COP1"/>
    <property type="match status" value="1"/>
</dbReference>
<protein>
    <submittedName>
        <fullName evidence="16">RING finger and WD repeat domain protein, putative</fullName>
        <ecNumber evidence="16">1.3.1.74</ecNumber>
    </submittedName>
</protein>
<evidence type="ECO:0000256" key="9">
    <source>
        <dbReference type="ARBA" id="ARBA00023054"/>
    </source>
</evidence>
<dbReference type="PRINTS" id="PR00320">
    <property type="entry name" value="GPROTEINBRPT"/>
</dbReference>
<dbReference type="SUPFAM" id="SSF57850">
    <property type="entry name" value="RING/U-box"/>
    <property type="match status" value="1"/>
</dbReference>
<dbReference type="Gene3D" id="2.130.10.10">
    <property type="entry name" value="YVTN repeat-like/Quinoprotein amine dehydrogenase"/>
    <property type="match status" value="1"/>
</dbReference>
<dbReference type="STRING" id="121224.E0VY83"/>
<dbReference type="SMART" id="SM00320">
    <property type="entry name" value="WD40"/>
    <property type="match status" value="7"/>
</dbReference>
<dbReference type="GO" id="GO:0043161">
    <property type="term" value="P:proteasome-mediated ubiquitin-dependent protein catabolic process"/>
    <property type="evidence" value="ECO:0007669"/>
    <property type="project" value="TreeGrafter"/>
</dbReference>
<keyword evidence="6 11" id="KW-0863">Zinc-finger</keyword>
<dbReference type="VEuPathDB" id="VectorBase:PHUM511720"/>
<dbReference type="InterPro" id="IPR036322">
    <property type="entry name" value="WD40_repeat_dom_sf"/>
</dbReference>
<evidence type="ECO:0000313" key="18">
    <source>
        <dbReference type="Proteomes" id="UP000009046"/>
    </source>
</evidence>
<dbReference type="EMBL" id="DS235845">
    <property type="protein sequence ID" value="EEB18339.1"/>
    <property type="molecule type" value="Genomic_DNA"/>
</dbReference>
<proteinExistence type="predicted"/>
<dbReference type="PROSITE" id="PS50082">
    <property type="entry name" value="WD_REPEATS_2"/>
    <property type="match status" value="3"/>
</dbReference>
<dbReference type="PROSITE" id="PS00518">
    <property type="entry name" value="ZF_RING_1"/>
    <property type="match status" value="1"/>
</dbReference>
<dbReference type="PROSITE" id="PS50089">
    <property type="entry name" value="ZF_RING_2"/>
    <property type="match status" value="1"/>
</dbReference>
<keyword evidence="9 13" id="KW-0175">Coiled coil</keyword>
<evidence type="ECO:0000256" key="1">
    <source>
        <dbReference type="ARBA" id="ARBA00004123"/>
    </source>
</evidence>
<dbReference type="InterPro" id="IPR020472">
    <property type="entry name" value="WD40_PAC1"/>
</dbReference>
<evidence type="ECO:0000256" key="5">
    <source>
        <dbReference type="ARBA" id="ARBA00022737"/>
    </source>
</evidence>
<dbReference type="InterPro" id="IPR017907">
    <property type="entry name" value="Znf_RING_CS"/>
</dbReference>
<feature type="region of interest" description="Disordered" evidence="14">
    <location>
        <begin position="1"/>
        <end position="38"/>
    </location>
</feature>
<sequence>MASGRNSASPHSLRSGSASHRSQSFKQSHQSSLNGVNESNEEVSSDYLCPICFELIEEAHITRCGHTYCYSCITKALVEKPQCPRCGVSTRVTDIFPNFLLNDLVSKHKTKLFAQELSQALNSQERVHTNGLRDFVTSGSQNLSLPDVNVMLEVLNQRKCILEAETCTAQNELLYEFLKHLRQQREEKLKQLTREVALIQKDMEEVESILKNIEISKSNMITSDTVDSDMKSVTDKNFTNDGYFSSKKNIENITSNLANRRKRMHAHFDDFVQCYFSARAKELLFGIDQNEKSVPDSSGSESGLNVFRENLVKFSRYNCLRPLAVLNYSSDIFNNSTIVSSIEFDKDNEFFAIAGVTKLIKIYDYGSVIRDMVDIHYPCLEMTSTSKISCVSWNFYHKGTLASSDYEGTITVWDVTTGQRTKTFQEHEKRCWSVDFNNVDTRLIASGSDDARVKLWDLNNDHSVASLEAKANVCCVKFNPCSSYNLAFGSADHCVHYYDLRKMKEALSVFKGHRKAVSYVKFLNKEDIVSASTDSQLKMWNVNQSHCLRSFVGHINEKNFVGLATDGDYVACGSENNSLYVYYKGVTKQLFNFKFDTVRSVLEKSSKEDDANEFVSAVCWRQQSNVVVAANSQGIIKILELV</sequence>
<dbReference type="CTD" id="8233064"/>
<organism>
    <name type="scientific">Pediculus humanus subsp. corporis</name>
    <name type="common">Body louse</name>
    <dbReference type="NCBI Taxonomy" id="121224"/>
    <lineage>
        <taxon>Eukaryota</taxon>
        <taxon>Metazoa</taxon>
        <taxon>Ecdysozoa</taxon>
        <taxon>Arthropoda</taxon>
        <taxon>Hexapoda</taxon>
        <taxon>Insecta</taxon>
        <taxon>Pterygota</taxon>
        <taxon>Neoptera</taxon>
        <taxon>Paraneoptera</taxon>
        <taxon>Psocodea</taxon>
        <taxon>Troctomorpha</taxon>
        <taxon>Phthiraptera</taxon>
        <taxon>Anoplura</taxon>
        <taxon>Pediculidae</taxon>
        <taxon>Pediculus</taxon>
    </lineage>
</organism>
<keyword evidence="2 12" id="KW-0853">WD repeat</keyword>
<feature type="coiled-coil region" evidence="13">
    <location>
        <begin position="175"/>
        <end position="209"/>
    </location>
</feature>
<feature type="repeat" description="WD" evidence="12">
    <location>
        <begin position="424"/>
        <end position="466"/>
    </location>
</feature>
<feature type="domain" description="RING-type" evidence="15">
    <location>
        <begin position="49"/>
        <end position="86"/>
    </location>
</feature>
<reference evidence="17" key="3">
    <citation type="submission" date="2020-05" db="UniProtKB">
        <authorList>
            <consortium name="EnsemblMetazoa"/>
        </authorList>
    </citation>
    <scope>IDENTIFICATION</scope>
    <source>
        <strain evidence="17">USDA</strain>
    </source>
</reference>
<keyword evidence="5" id="KW-0677">Repeat</keyword>
<dbReference type="EnsemblMetazoa" id="PHUM511720-RA">
    <property type="protein sequence ID" value="PHUM511720-PA"/>
    <property type="gene ID" value="PHUM511720"/>
</dbReference>
<comment type="subcellular location">
    <subcellularLocation>
        <location evidence="1">Nucleus</location>
    </subcellularLocation>
</comment>
<dbReference type="EMBL" id="AAZO01006222">
    <property type="status" value="NOT_ANNOTATED_CDS"/>
    <property type="molecule type" value="Genomic_DNA"/>
</dbReference>
<evidence type="ECO:0000256" key="10">
    <source>
        <dbReference type="ARBA" id="ARBA00023242"/>
    </source>
</evidence>
<evidence type="ECO:0000256" key="7">
    <source>
        <dbReference type="ARBA" id="ARBA00022786"/>
    </source>
</evidence>
<keyword evidence="7" id="KW-0833">Ubl conjugation pathway</keyword>
<dbReference type="CDD" id="cd00200">
    <property type="entry name" value="WD40"/>
    <property type="match status" value="1"/>
</dbReference>
<evidence type="ECO:0000259" key="15">
    <source>
        <dbReference type="PROSITE" id="PS50089"/>
    </source>
</evidence>
<keyword evidence="8" id="KW-0862">Zinc</keyword>
<evidence type="ECO:0000313" key="17">
    <source>
        <dbReference type="EnsemblMetazoa" id="PHUM511720-PA"/>
    </source>
</evidence>
<dbReference type="PROSITE" id="PS50294">
    <property type="entry name" value="WD_REPEATS_REGION"/>
    <property type="match status" value="2"/>
</dbReference>
<dbReference type="FunFam" id="2.130.10.10:FF:000090">
    <property type="entry name" value="E3 ubiquitin-protein ligase RFWD2 isoform X1"/>
    <property type="match status" value="1"/>
</dbReference>
<dbReference type="InterPro" id="IPR042755">
    <property type="entry name" value="COP1"/>
</dbReference>
<feature type="repeat" description="WD" evidence="12">
    <location>
        <begin position="401"/>
        <end position="423"/>
    </location>
</feature>
<evidence type="ECO:0000256" key="2">
    <source>
        <dbReference type="ARBA" id="ARBA00022574"/>
    </source>
</evidence>
<dbReference type="GeneID" id="8233064"/>
<dbReference type="Pfam" id="PF13923">
    <property type="entry name" value="zf-C3HC4_2"/>
    <property type="match status" value="1"/>
</dbReference>
<dbReference type="PANTHER" id="PTHR44080:SF1">
    <property type="entry name" value="E3 UBIQUITIN-PROTEIN LIGASE COP1"/>
    <property type="match status" value="1"/>
</dbReference>
<evidence type="ECO:0000256" key="14">
    <source>
        <dbReference type="SAM" id="MobiDB-lite"/>
    </source>
</evidence>
<reference evidence="16" key="1">
    <citation type="submission" date="2007-04" db="EMBL/GenBank/DDBJ databases">
        <title>Annotation of Pediculus humanus corporis strain USDA.</title>
        <authorList>
            <person name="Kirkness E."/>
            <person name="Hannick L."/>
            <person name="Hass B."/>
            <person name="Bruggner R."/>
            <person name="Lawson D."/>
            <person name="Bidwell S."/>
            <person name="Joardar V."/>
            <person name="Caler E."/>
            <person name="Walenz B."/>
            <person name="Inman J."/>
            <person name="Schobel S."/>
            <person name="Galinsky K."/>
            <person name="Amedeo P."/>
            <person name="Strausberg R."/>
        </authorList>
    </citation>
    <scope>NUCLEOTIDE SEQUENCE</scope>
    <source>
        <strain evidence="16">USDA</strain>
    </source>
</reference>
<evidence type="ECO:0000256" key="3">
    <source>
        <dbReference type="ARBA" id="ARBA00022679"/>
    </source>
</evidence>
<dbReference type="OrthoDB" id="273771at2759"/>
<dbReference type="SMART" id="SM00184">
    <property type="entry name" value="RING"/>
    <property type="match status" value="1"/>
</dbReference>
<dbReference type="GO" id="GO:0005634">
    <property type="term" value="C:nucleus"/>
    <property type="evidence" value="ECO:0007669"/>
    <property type="project" value="UniProtKB-SubCell"/>
</dbReference>
<dbReference type="InterPro" id="IPR001841">
    <property type="entry name" value="Znf_RING"/>
</dbReference>
<evidence type="ECO:0000256" key="11">
    <source>
        <dbReference type="PROSITE-ProRule" id="PRU00175"/>
    </source>
</evidence>
<keyword evidence="3" id="KW-0808">Transferase</keyword>
<dbReference type="Proteomes" id="UP000009046">
    <property type="component" value="Unassembled WGS sequence"/>
</dbReference>
<keyword evidence="16" id="KW-0560">Oxidoreductase</keyword>
<dbReference type="PROSITE" id="PS00678">
    <property type="entry name" value="WD_REPEATS_1"/>
    <property type="match status" value="2"/>
</dbReference>
<keyword evidence="4" id="KW-0479">Metal-binding</keyword>
<reference evidence="16" key="2">
    <citation type="submission" date="2007-04" db="EMBL/GenBank/DDBJ databases">
        <title>The genome of the human body louse.</title>
        <authorList>
            <consortium name="The Human Body Louse Genome Consortium"/>
            <person name="Kirkness E."/>
            <person name="Walenz B."/>
            <person name="Hass B."/>
            <person name="Bruggner R."/>
            <person name="Strausberg R."/>
        </authorList>
    </citation>
    <scope>NUCLEOTIDE SEQUENCE</scope>
    <source>
        <strain evidence="16">USDA</strain>
    </source>
</reference>
<dbReference type="Pfam" id="PF00400">
    <property type="entry name" value="WD40"/>
    <property type="match status" value="5"/>
</dbReference>
<evidence type="ECO:0000256" key="4">
    <source>
        <dbReference type="ARBA" id="ARBA00022723"/>
    </source>
</evidence>